<dbReference type="GO" id="GO:0016787">
    <property type="term" value="F:hydrolase activity"/>
    <property type="evidence" value="ECO:0007669"/>
    <property type="project" value="UniProtKB-KW"/>
</dbReference>
<dbReference type="PANTHER" id="PTHR42648">
    <property type="entry name" value="TRANSPOSASE, PUTATIVE-RELATED"/>
    <property type="match status" value="1"/>
</dbReference>
<dbReference type="PANTHER" id="PTHR42648:SF27">
    <property type="entry name" value="RNA-DIRECTED DNA POLYMERASE"/>
    <property type="match status" value="1"/>
</dbReference>
<evidence type="ECO:0000259" key="4">
    <source>
        <dbReference type="Pfam" id="PF25597"/>
    </source>
</evidence>
<dbReference type="eggNOG" id="KOG0017">
    <property type="taxonomic scope" value="Eukaryota"/>
</dbReference>
<keyword evidence="1" id="KW-0479">Metal-binding</keyword>
<sequence>MVSYSSLLDSFRGYALEIVAYILNQVPSKAVPGTPYERWSGKKSSLGHTRIWGCPTHVLRKKTGKLASRSELCLFVGYPKGTKGYIFYSPTDQKTFVSTNAHFLEEDFVKNMKPRSRLVLEELTEPQQELTPIEPRHSGRVVRQPDRYMSYGDALTAVSDLDVDEPVSYSQAMASSEANLWHEAMNTEIQSMYKNGIWTLVDPPEGVKPIGCKWIYRKKRGPDGNVETFKARVVAKGYAQKEGIDYEDTFSLVAMLKSIRIRLSITAALDYEIWQMDVKTAFLNGNPDERIYMA</sequence>
<dbReference type="GO" id="GO:0046872">
    <property type="term" value="F:metal ion binding"/>
    <property type="evidence" value="ECO:0007669"/>
    <property type="project" value="UniProtKB-KW"/>
</dbReference>
<dbReference type="AlphaFoldDB" id="W9RK82"/>
<evidence type="ECO:0000259" key="3">
    <source>
        <dbReference type="Pfam" id="PF07727"/>
    </source>
</evidence>
<dbReference type="Proteomes" id="UP000030645">
    <property type="component" value="Unassembled WGS sequence"/>
</dbReference>
<keyword evidence="6" id="KW-1185">Reference proteome</keyword>
<accession>W9RK82</accession>
<evidence type="ECO:0000313" key="5">
    <source>
        <dbReference type="EMBL" id="EXB77770.1"/>
    </source>
</evidence>
<name>W9RK82_9ROSA</name>
<reference evidence="6" key="1">
    <citation type="submission" date="2013-01" db="EMBL/GenBank/DDBJ databases">
        <title>Draft Genome Sequence of a Mulberry Tree, Morus notabilis C.K. Schneid.</title>
        <authorList>
            <person name="He N."/>
            <person name="Zhao S."/>
        </authorList>
    </citation>
    <scope>NUCLEOTIDE SEQUENCE</scope>
</reference>
<gene>
    <name evidence="5" type="ORF">L484_000113</name>
</gene>
<evidence type="ECO:0000256" key="2">
    <source>
        <dbReference type="ARBA" id="ARBA00022801"/>
    </source>
</evidence>
<dbReference type="STRING" id="981085.W9RK82"/>
<dbReference type="Pfam" id="PF25597">
    <property type="entry name" value="SH3_retrovirus"/>
    <property type="match status" value="1"/>
</dbReference>
<dbReference type="EMBL" id="KE344762">
    <property type="protein sequence ID" value="EXB77770.1"/>
    <property type="molecule type" value="Genomic_DNA"/>
</dbReference>
<dbReference type="InterPro" id="IPR013103">
    <property type="entry name" value="RVT_2"/>
</dbReference>
<dbReference type="InterPro" id="IPR039537">
    <property type="entry name" value="Retrotran_Ty1/copia-like"/>
</dbReference>
<organism evidence="5 6">
    <name type="scientific">Morus notabilis</name>
    <dbReference type="NCBI Taxonomy" id="981085"/>
    <lineage>
        <taxon>Eukaryota</taxon>
        <taxon>Viridiplantae</taxon>
        <taxon>Streptophyta</taxon>
        <taxon>Embryophyta</taxon>
        <taxon>Tracheophyta</taxon>
        <taxon>Spermatophyta</taxon>
        <taxon>Magnoliopsida</taxon>
        <taxon>eudicotyledons</taxon>
        <taxon>Gunneridae</taxon>
        <taxon>Pentapetalae</taxon>
        <taxon>rosids</taxon>
        <taxon>fabids</taxon>
        <taxon>Rosales</taxon>
        <taxon>Moraceae</taxon>
        <taxon>Moreae</taxon>
        <taxon>Morus</taxon>
    </lineage>
</organism>
<evidence type="ECO:0000313" key="6">
    <source>
        <dbReference type="Proteomes" id="UP000030645"/>
    </source>
</evidence>
<keyword evidence="2" id="KW-0378">Hydrolase</keyword>
<evidence type="ECO:0000256" key="1">
    <source>
        <dbReference type="ARBA" id="ARBA00022723"/>
    </source>
</evidence>
<protein>
    <submittedName>
        <fullName evidence="5">Uncharacterized protein</fullName>
    </submittedName>
</protein>
<dbReference type="Pfam" id="PF07727">
    <property type="entry name" value="RVT_2"/>
    <property type="match status" value="1"/>
</dbReference>
<feature type="domain" description="Retroviral polymerase SH3-like" evidence="4">
    <location>
        <begin position="56"/>
        <end position="110"/>
    </location>
</feature>
<proteinExistence type="predicted"/>
<feature type="domain" description="Reverse transcriptase Ty1/copia-type" evidence="3">
    <location>
        <begin position="196"/>
        <end position="293"/>
    </location>
</feature>
<dbReference type="InterPro" id="IPR057670">
    <property type="entry name" value="SH3_retrovirus"/>
</dbReference>